<dbReference type="PANTHER" id="PTHR11742">
    <property type="entry name" value="MANNOSYL-OLIGOSACCHARIDE ALPHA-1,2-MANNOSIDASE-RELATED"/>
    <property type="match status" value="1"/>
</dbReference>
<dbReference type="Pfam" id="PF01532">
    <property type="entry name" value="Glyco_hydro_47"/>
    <property type="match status" value="1"/>
</dbReference>
<feature type="active site" description="Proton donor" evidence="6">
    <location>
        <position position="181"/>
    </location>
</feature>
<accession>A0AAN7BAI0</accession>
<evidence type="ECO:0000256" key="4">
    <source>
        <dbReference type="ARBA" id="ARBA00022801"/>
    </source>
</evidence>
<reference evidence="10" key="1">
    <citation type="journal article" date="2023" name="Mol. Phylogenet. Evol.">
        <title>Genome-scale phylogeny and comparative genomics of the fungal order Sordariales.</title>
        <authorList>
            <person name="Hensen N."/>
            <person name="Bonometti L."/>
            <person name="Westerberg I."/>
            <person name="Brannstrom I.O."/>
            <person name="Guillou S."/>
            <person name="Cros-Aarteil S."/>
            <person name="Calhoun S."/>
            <person name="Haridas S."/>
            <person name="Kuo A."/>
            <person name="Mondo S."/>
            <person name="Pangilinan J."/>
            <person name="Riley R."/>
            <person name="LaButti K."/>
            <person name="Andreopoulos B."/>
            <person name="Lipzen A."/>
            <person name="Chen C."/>
            <person name="Yan M."/>
            <person name="Daum C."/>
            <person name="Ng V."/>
            <person name="Clum A."/>
            <person name="Steindorff A."/>
            <person name="Ohm R.A."/>
            <person name="Martin F."/>
            <person name="Silar P."/>
            <person name="Natvig D.O."/>
            <person name="Lalanne C."/>
            <person name="Gautier V."/>
            <person name="Ament-Velasquez S.L."/>
            <person name="Kruys A."/>
            <person name="Hutchinson M.I."/>
            <person name="Powell A.J."/>
            <person name="Barry K."/>
            <person name="Miller A.N."/>
            <person name="Grigoriev I.V."/>
            <person name="Debuchy R."/>
            <person name="Gladieux P."/>
            <person name="Hiltunen Thoren M."/>
            <person name="Johannesson H."/>
        </authorList>
    </citation>
    <scope>NUCLEOTIDE SEQUENCE</scope>
    <source>
        <strain evidence="10">PSN293</strain>
    </source>
</reference>
<dbReference type="PRINTS" id="PR00747">
    <property type="entry name" value="GLYHDRLASE47"/>
</dbReference>
<keyword evidence="7" id="KW-0106">Calcium</keyword>
<dbReference type="GO" id="GO:0016020">
    <property type="term" value="C:membrane"/>
    <property type="evidence" value="ECO:0007669"/>
    <property type="project" value="InterPro"/>
</dbReference>
<feature type="active site" evidence="6">
    <location>
        <position position="316"/>
    </location>
</feature>
<dbReference type="InterPro" id="IPR050749">
    <property type="entry name" value="Glycosyl_Hydrolase_47"/>
</dbReference>
<dbReference type="InterPro" id="IPR001382">
    <property type="entry name" value="Glyco_hydro_47"/>
</dbReference>
<dbReference type="GO" id="GO:0005975">
    <property type="term" value="P:carbohydrate metabolic process"/>
    <property type="evidence" value="ECO:0007669"/>
    <property type="project" value="InterPro"/>
</dbReference>
<dbReference type="GO" id="GO:0004571">
    <property type="term" value="F:mannosyl-oligosaccharide 1,2-alpha-mannosidase activity"/>
    <property type="evidence" value="ECO:0007669"/>
    <property type="project" value="InterPro"/>
</dbReference>
<dbReference type="EC" id="3.2.1.-" evidence="9"/>
<dbReference type="Gene3D" id="1.50.10.10">
    <property type="match status" value="1"/>
</dbReference>
<dbReference type="PANTHER" id="PTHR11742:SF89">
    <property type="entry name" value="ALPHA-1,2-MANNOSIDASE"/>
    <property type="match status" value="1"/>
</dbReference>
<evidence type="ECO:0000256" key="6">
    <source>
        <dbReference type="PIRSR" id="PIRSR601382-1"/>
    </source>
</evidence>
<evidence type="ECO:0000313" key="10">
    <source>
        <dbReference type="EMBL" id="KAK4216564.1"/>
    </source>
</evidence>
<dbReference type="Proteomes" id="UP001301769">
    <property type="component" value="Unassembled WGS sequence"/>
</dbReference>
<dbReference type="GO" id="GO:0005509">
    <property type="term" value="F:calcium ion binding"/>
    <property type="evidence" value="ECO:0007669"/>
    <property type="project" value="InterPro"/>
</dbReference>
<keyword evidence="7" id="KW-0479">Metal-binding</keyword>
<keyword evidence="4 9" id="KW-0378">Hydrolase</keyword>
<dbReference type="InterPro" id="IPR012341">
    <property type="entry name" value="6hp_glycosidase-like_sf"/>
</dbReference>
<evidence type="ECO:0000313" key="11">
    <source>
        <dbReference type="Proteomes" id="UP001301769"/>
    </source>
</evidence>
<feature type="active site" evidence="6">
    <location>
        <position position="481"/>
    </location>
</feature>
<evidence type="ECO:0000256" key="3">
    <source>
        <dbReference type="ARBA" id="ARBA00007658"/>
    </source>
</evidence>
<feature type="binding site" evidence="7">
    <location>
        <position position="568"/>
    </location>
    <ligand>
        <name>Ca(2+)</name>
        <dbReference type="ChEBI" id="CHEBI:29108"/>
    </ligand>
</feature>
<dbReference type="EMBL" id="MU858067">
    <property type="protein sequence ID" value="KAK4216564.1"/>
    <property type="molecule type" value="Genomic_DNA"/>
</dbReference>
<comment type="similarity">
    <text evidence="3 9">Belongs to the glycosyl hydrolase 47 family.</text>
</comment>
<name>A0AAN7BAI0_9PEZI</name>
<evidence type="ECO:0000256" key="8">
    <source>
        <dbReference type="PIRSR" id="PIRSR601382-3"/>
    </source>
</evidence>
<sequence>MAALATTKRFQRLAVFTLVAVTLTYLFHGGLLPAAPAWHFTSFRPSTYDWTQRPQAHPIPESDILPLPTEPPRTLPRIQHRFSAEELTEAHNSTQRHRQDAVRFAAKRAWGAYQKYAWGHDELRPKTLTAVDTFGGWGATLVDSLDTLWIMGMKKEFAQAAKFAERIDWESTTAGELSLFETNIRFLGGLLAAYDLSGEEGLLKKALELGNMLYAAFDTPNHLPANSFKIRKAKEGLLVADRRESSAAVGTLSLEFTRLSQLTGDSKFFSVTDRIKRDFERTQDETKLPGLWPVFLDLQNGFLTPGSSFTLGASADSAYEYLSKMHELLGGVDPAYEKMHVKAMETAKKHLLFSPKFRESEAAANILFSGNVNANGAGIIELEAEVQHLGCFTGGMFALGGKLFNRPEDVEIGEKLARGCGWAYAAMHTGVMPEVSDMIACDGPDRLKPCKFEKDEKKPKGDDLPGPFAYLRDNQYLLRPEAIESIFILYRITGKKDLLEVAWNMFVSIEQATRTDFANSAISNVDVGGETGKINSMESFWLAETLKYFYLIFSDPDLISLDEYVFNTEAHPLRLPKPPRGDV</sequence>
<evidence type="ECO:0000256" key="2">
    <source>
        <dbReference type="ARBA" id="ARBA00004922"/>
    </source>
</evidence>
<dbReference type="SUPFAM" id="SSF48225">
    <property type="entry name" value="Seven-hairpin glycosidases"/>
    <property type="match status" value="1"/>
</dbReference>
<evidence type="ECO:0000256" key="7">
    <source>
        <dbReference type="PIRSR" id="PIRSR601382-2"/>
    </source>
</evidence>
<organism evidence="10 11">
    <name type="scientific">Rhypophila decipiens</name>
    <dbReference type="NCBI Taxonomy" id="261697"/>
    <lineage>
        <taxon>Eukaryota</taxon>
        <taxon>Fungi</taxon>
        <taxon>Dikarya</taxon>
        <taxon>Ascomycota</taxon>
        <taxon>Pezizomycotina</taxon>
        <taxon>Sordariomycetes</taxon>
        <taxon>Sordariomycetidae</taxon>
        <taxon>Sordariales</taxon>
        <taxon>Naviculisporaceae</taxon>
        <taxon>Rhypophila</taxon>
    </lineage>
</organism>
<gene>
    <name evidence="10" type="ORF">QBC37DRAFT_279030</name>
</gene>
<comment type="caution">
    <text evidence="10">The sequence shown here is derived from an EMBL/GenBank/DDBJ whole genome shotgun (WGS) entry which is preliminary data.</text>
</comment>
<comment type="cofactor">
    <cofactor evidence="1 7">
        <name>Ca(2+)</name>
        <dbReference type="ChEBI" id="CHEBI:29108"/>
    </cofactor>
</comment>
<dbReference type="AlphaFoldDB" id="A0AAN7BAI0"/>
<feature type="active site" description="Proton donor" evidence="6">
    <location>
        <position position="434"/>
    </location>
</feature>
<feature type="disulfide bond" evidence="8">
    <location>
        <begin position="391"/>
        <end position="420"/>
    </location>
</feature>
<protein>
    <recommendedName>
        <fullName evidence="9">alpha-1,2-Mannosidase</fullName>
        <ecNumber evidence="9">3.2.1.-</ecNumber>
    </recommendedName>
</protein>
<keyword evidence="5 8" id="KW-1015">Disulfide bond</keyword>
<reference evidence="10" key="2">
    <citation type="submission" date="2023-05" db="EMBL/GenBank/DDBJ databases">
        <authorList>
            <consortium name="Lawrence Berkeley National Laboratory"/>
            <person name="Steindorff A."/>
            <person name="Hensen N."/>
            <person name="Bonometti L."/>
            <person name="Westerberg I."/>
            <person name="Brannstrom I.O."/>
            <person name="Guillou S."/>
            <person name="Cros-Aarteil S."/>
            <person name="Calhoun S."/>
            <person name="Haridas S."/>
            <person name="Kuo A."/>
            <person name="Mondo S."/>
            <person name="Pangilinan J."/>
            <person name="Riley R."/>
            <person name="Labutti K."/>
            <person name="Andreopoulos B."/>
            <person name="Lipzen A."/>
            <person name="Chen C."/>
            <person name="Yanf M."/>
            <person name="Daum C."/>
            <person name="Ng V."/>
            <person name="Clum A."/>
            <person name="Ohm R."/>
            <person name="Martin F."/>
            <person name="Silar P."/>
            <person name="Natvig D."/>
            <person name="Lalanne C."/>
            <person name="Gautier V."/>
            <person name="Ament-Velasquez S.L."/>
            <person name="Kruys A."/>
            <person name="Hutchinson M.I."/>
            <person name="Powell A.J."/>
            <person name="Barry K."/>
            <person name="Miller A.N."/>
            <person name="Grigoriev I.V."/>
            <person name="Debuchy R."/>
            <person name="Gladieux P."/>
            <person name="Thoren M.H."/>
            <person name="Johannesson H."/>
        </authorList>
    </citation>
    <scope>NUCLEOTIDE SEQUENCE</scope>
    <source>
        <strain evidence="10">PSN293</strain>
    </source>
</reference>
<evidence type="ECO:0000256" key="9">
    <source>
        <dbReference type="RuleBase" id="RU361193"/>
    </source>
</evidence>
<evidence type="ECO:0000256" key="5">
    <source>
        <dbReference type="ARBA" id="ARBA00023157"/>
    </source>
</evidence>
<evidence type="ECO:0000256" key="1">
    <source>
        <dbReference type="ARBA" id="ARBA00001913"/>
    </source>
</evidence>
<comment type="pathway">
    <text evidence="2">Protein modification; protein glycosylation.</text>
</comment>
<proteinExistence type="inferred from homology"/>
<keyword evidence="9" id="KW-0326">Glycosidase</keyword>
<dbReference type="FunFam" id="1.50.10.10:FF:000037">
    <property type="entry name" value="alpha-1,2-Mannosidase"/>
    <property type="match status" value="1"/>
</dbReference>
<keyword evidence="11" id="KW-1185">Reference proteome</keyword>
<dbReference type="GO" id="GO:0036503">
    <property type="term" value="P:ERAD pathway"/>
    <property type="evidence" value="ECO:0007669"/>
    <property type="project" value="UniProtKB-ARBA"/>
</dbReference>
<dbReference type="GO" id="GO:0005783">
    <property type="term" value="C:endoplasmic reticulum"/>
    <property type="evidence" value="ECO:0007669"/>
    <property type="project" value="TreeGrafter"/>
</dbReference>
<dbReference type="InterPro" id="IPR036026">
    <property type="entry name" value="Seven-hairpin_glycosidases"/>
</dbReference>